<sequence length="286" mass="31850">MFKLRPQVKRDVVRGMVDSKSVSVKLEEGSSSSIYGKYHYTSNDFKGQDYVKNENIISGEFIVPLMNSNNESKGWVSWQDLAYPTTDPKWSVQESITISLGTNHNAQTYTGSAVSVATGGYYDLGTTYTFYVSDDNGNNAVVSINKIDNVVRNLVIESIENVYHYTSIGFKGQDYVKNENIISGEFIVPLLDSNNESRGWVSWQSLAYPTTDPKWSVQESITISLGTNHNAQTYTGSSLSVATGGYYDLGTTYTFYVSDDNGNNAVVSINKIDNVVRNVIFERVKR</sequence>
<organism evidence="1">
    <name type="scientific">viral metagenome</name>
    <dbReference type="NCBI Taxonomy" id="1070528"/>
    <lineage>
        <taxon>unclassified sequences</taxon>
        <taxon>metagenomes</taxon>
        <taxon>organismal metagenomes</taxon>
    </lineage>
</organism>
<proteinExistence type="predicted"/>
<dbReference type="EMBL" id="MN738852">
    <property type="protein sequence ID" value="QHT28123.1"/>
    <property type="molecule type" value="Genomic_DNA"/>
</dbReference>
<accession>A0A6C0EI73</accession>
<name>A0A6C0EI73_9ZZZZ</name>
<reference evidence="1" key="1">
    <citation type="journal article" date="2020" name="Nature">
        <title>Giant virus diversity and host interactions through global metagenomics.</title>
        <authorList>
            <person name="Schulz F."/>
            <person name="Roux S."/>
            <person name="Paez-Espino D."/>
            <person name="Jungbluth S."/>
            <person name="Walsh D.A."/>
            <person name="Denef V.J."/>
            <person name="McMahon K.D."/>
            <person name="Konstantinidis K.T."/>
            <person name="Eloe-Fadrosh E.A."/>
            <person name="Kyrpides N.C."/>
            <person name="Woyke T."/>
        </authorList>
    </citation>
    <scope>NUCLEOTIDE SEQUENCE</scope>
    <source>
        <strain evidence="1">GVMAG-M-3300001348-25</strain>
    </source>
</reference>
<dbReference type="AlphaFoldDB" id="A0A6C0EI73"/>
<evidence type="ECO:0000313" key="1">
    <source>
        <dbReference type="EMBL" id="QHT28123.1"/>
    </source>
</evidence>
<protein>
    <submittedName>
        <fullName evidence="1">Uncharacterized protein</fullName>
    </submittedName>
</protein>